<protein>
    <submittedName>
        <fullName evidence="2">Uncharacterized protein</fullName>
    </submittedName>
</protein>
<sequence length="23" mass="2516">FPRQSISERPPPPCKRHGVGNGV</sequence>
<proteinExistence type="predicted"/>
<feature type="non-terminal residue" evidence="2">
    <location>
        <position position="23"/>
    </location>
</feature>
<feature type="compositionally biased region" description="Basic residues" evidence="1">
    <location>
        <begin position="14"/>
        <end position="23"/>
    </location>
</feature>
<dbReference type="EMBL" id="UINC01114116">
    <property type="protein sequence ID" value="SVC84201.1"/>
    <property type="molecule type" value="Genomic_DNA"/>
</dbReference>
<feature type="non-terminal residue" evidence="2">
    <location>
        <position position="1"/>
    </location>
</feature>
<gene>
    <name evidence="2" type="ORF">METZ01_LOCUS337055</name>
</gene>
<evidence type="ECO:0000313" key="2">
    <source>
        <dbReference type="EMBL" id="SVC84201.1"/>
    </source>
</evidence>
<accession>A0A382QIW4</accession>
<name>A0A382QIW4_9ZZZZ</name>
<evidence type="ECO:0000256" key="1">
    <source>
        <dbReference type="SAM" id="MobiDB-lite"/>
    </source>
</evidence>
<dbReference type="AlphaFoldDB" id="A0A382QIW4"/>
<reference evidence="2" key="1">
    <citation type="submission" date="2018-05" db="EMBL/GenBank/DDBJ databases">
        <authorList>
            <person name="Lanie J.A."/>
            <person name="Ng W.-L."/>
            <person name="Kazmierczak K.M."/>
            <person name="Andrzejewski T.M."/>
            <person name="Davidsen T.M."/>
            <person name="Wayne K.J."/>
            <person name="Tettelin H."/>
            <person name="Glass J.I."/>
            <person name="Rusch D."/>
            <person name="Podicherti R."/>
            <person name="Tsui H.-C.T."/>
            <person name="Winkler M.E."/>
        </authorList>
    </citation>
    <scope>NUCLEOTIDE SEQUENCE</scope>
</reference>
<organism evidence="2">
    <name type="scientific">marine metagenome</name>
    <dbReference type="NCBI Taxonomy" id="408172"/>
    <lineage>
        <taxon>unclassified sequences</taxon>
        <taxon>metagenomes</taxon>
        <taxon>ecological metagenomes</taxon>
    </lineage>
</organism>
<feature type="region of interest" description="Disordered" evidence="1">
    <location>
        <begin position="1"/>
        <end position="23"/>
    </location>
</feature>